<organism evidence="1">
    <name type="scientific">marine sediment metagenome</name>
    <dbReference type="NCBI Taxonomy" id="412755"/>
    <lineage>
        <taxon>unclassified sequences</taxon>
        <taxon>metagenomes</taxon>
        <taxon>ecological metagenomes</taxon>
    </lineage>
</organism>
<sequence length="67" mass="7908">PEFFVPQGDDKTYLEAAFALVYHGKFALGEIMLLNREDFKWYYKRLQKQKEDETASMKRAMGSKGKR</sequence>
<protein>
    <submittedName>
        <fullName evidence="1">Uncharacterized protein</fullName>
    </submittedName>
</protein>
<feature type="non-terminal residue" evidence="1">
    <location>
        <position position="1"/>
    </location>
</feature>
<dbReference type="AlphaFoldDB" id="X1CQK7"/>
<dbReference type="EMBL" id="BART01023661">
    <property type="protein sequence ID" value="GAG95242.1"/>
    <property type="molecule type" value="Genomic_DNA"/>
</dbReference>
<accession>X1CQK7</accession>
<comment type="caution">
    <text evidence="1">The sequence shown here is derived from an EMBL/GenBank/DDBJ whole genome shotgun (WGS) entry which is preliminary data.</text>
</comment>
<name>X1CQK7_9ZZZZ</name>
<proteinExistence type="predicted"/>
<reference evidence="1" key="1">
    <citation type="journal article" date="2014" name="Front. Microbiol.">
        <title>High frequency of phylogenetically diverse reductive dehalogenase-homologous genes in deep subseafloor sedimentary metagenomes.</title>
        <authorList>
            <person name="Kawai M."/>
            <person name="Futagami T."/>
            <person name="Toyoda A."/>
            <person name="Takaki Y."/>
            <person name="Nishi S."/>
            <person name="Hori S."/>
            <person name="Arai W."/>
            <person name="Tsubouchi T."/>
            <person name="Morono Y."/>
            <person name="Uchiyama I."/>
            <person name="Ito T."/>
            <person name="Fujiyama A."/>
            <person name="Inagaki F."/>
            <person name="Takami H."/>
        </authorList>
    </citation>
    <scope>NUCLEOTIDE SEQUENCE</scope>
    <source>
        <strain evidence="1">Expedition CK06-06</strain>
    </source>
</reference>
<gene>
    <name evidence="1" type="ORF">S01H4_42983</name>
</gene>
<evidence type="ECO:0000313" key="1">
    <source>
        <dbReference type="EMBL" id="GAG95242.1"/>
    </source>
</evidence>